<accession>A0A2I2ZIL8</accession>
<organism evidence="1 2">
    <name type="scientific">Gorilla gorilla gorilla</name>
    <name type="common">Western lowland gorilla</name>
    <dbReference type="NCBI Taxonomy" id="9595"/>
    <lineage>
        <taxon>Eukaryota</taxon>
        <taxon>Metazoa</taxon>
        <taxon>Chordata</taxon>
        <taxon>Craniata</taxon>
        <taxon>Vertebrata</taxon>
        <taxon>Euteleostomi</taxon>
        <taxon>Mammalia</taxon>
        <taxon>Eutheria</taxon>
        <taxon>Euarchontoglires</taxon>
        <taxon>Primates</taxon>
        <taxon>Haplorrhini</taxon>
        <taxon>Catarrhini</taxon>
        <taxon>Hominidae</taxon>
        <taxon>Gorilla</taxon>
    </lineage>
</organism>
<reference evidence="1" key="3">
    <citation type="submission" date="2025-08" db="UniProtKB">
        <authorList>
            <consortium name="Ensembl"/>
        </authorList>
    </citation>
    <scope>IDENTIFICATION</scope>
</reference>
<proteinExistence type="predicted"/>
<evidence type="ECO:0000313" key="2">
    <source>
        <dbReference type="Proteomes" id="UP000001519"/>
    </source>
</evidence>
<name>A0A2I2ZIL8_GORGO</name>
<dbReference type="GeneTree" id="ENSGT00510000047471"/>
<sequence length="121" mass="13713">MAETVWSTDTGEAVYRSRDPVRNLRLRVHLQRITSSNFLHYQPAAELRKDLIDLATFRPQPTATLSENDHCSQRGAFILGRANGKCQASPAGQARDGGRHPQVTHRHLGALRRVRQEQPRH</sequence>
<dbReference type="AlphaFoldDB" id="A0A2I2ZIL8"/>
<gene>
    <name evidence="1" type="primary">MKS1</name>
</gene>
<reference evidence="1" key="4">
    <citation type="submission" date="2025-09" db="UniProtKB">
        <authorList>
            <consortium name="Ensembl"/>
        </authorList>
    </citation>
    <scope>IDENTIFICATION</scope>
</reference>
<dbReference type="Bgee" id="ENSGGOG00000003139">
    <property type="expression patterns" value="Expressed in testis and 6 other cell types or tissues"/>
</dbReference>
<reference evidence="1 2" key="2">
    <citation type="journal article" date="2012" name="Nature">
        <title>Insights into hominid evolution from the gorilla genome sequence.</title>
        <authorList>
            <person name="Scally A."/>
            <person name="Dutheil J.Y."/>
            <person name="Hillier L.W."/>
            <person name="Jordan G.E."/>
            <person name="Goodhead I."/>
            <person name="Herrero J."/>
            <person name="Hobolth A."/>
            <person name="Lappalainen T."/>
            <person name="Mailund T."/>
            <person name="Marques-Bonet T."/>
            <person name="McCarthy S."/>
            <person name="Montgomery S.H."/>
            <person name="Schwalie P.C."/>
            <person name="Tang Y.A."/>
            <person name="Ward M.C."/>
            <person name="Xue Y."/>
            <person name="Yngvadottir B."/>
            <person name="Alkan C."/>
            <person name="Andersen L.N."/>
            <person name="Ayub Q."/>
            <person name="Ball E.V."/>
            <person name="Beal K."/>
            <person name="Bradley B.J."/>
            <person name="Chen Y."/>
            <person name="Clee C.M."/>
            <person name="Fitzgerald S."/>
            <person name="Graves T.A."/>
            <person name="Gu Y."/>
            <person name="Heath P."/>
            <person name="Heger A."/>
            <person name="Karakoc E."/>
            <person name="Kolb-Kokocinski A."/>
            <person name="Laird G.K."/>
            <person name="Lunter G."/>
            <person name="Meader S."/>
            <person name="Mort M."/>
            <person name="Mullikin J.C."/>
            <person name="Munch K."/>
            <person name="O'Connor T.D."/>
            <person name="Phillips A.D."/>
            <person name="Prado-Martinez J."/>
            <person name="Rogers A.S."/>
            <person name="Sajjadian S."/>
            <person name="Schmidt D."/>
            <person name="Shaw K."/>
            <person name="Simpson J.T."/>
            <person name="Stenson P.D."/>
            <person name="Turner D.J."/>
            <person name="Vigilant L."/>
            <person name="Vilella A.J."/>
            <person name="Whitener W."/>
            <person name="Zhu B."/>
            <person name="Cooper D.N."/>
            <person name="de Jong P."/>
            <person name="Dermitzakis E.T."/>
            <person name="Eichler E.E."/>
            <person name="Flicek P."/>
            <person name="Goldman N."/>
            <person name="Mundy N.I."/>
            <person name="Ning Z."/>
            <person name="Odom D.T."/>
            <person name="Ponting C.P."/>
            <person name="Quail M.A."/>
            <person name="Ryder O.A."/>
            <person name="Searle S.M."/>
            <person name="Warren W.C."/>
            <person name="Wilson R.K."/>
            <person name="Schierup M.H."/>
            <person name="Rogers J."/>
            <person name="Tyler-Smith C."/>
            <person name="Durbin R."/>
        </authorList>
    </citation>
    <scope>NUCLEOTIDE SEQUENCE [LARGE SCALE GENOMIC DNA]</scope>
</reference>
<protein>
    <submittedName>
        <fullName evidence="1">MKS transition zone complex subunit 1</fullName>
    </submittedName>
</protein>
<dbReference type="EMBL" id="CABD030036990">
    <property type="status" value="NOT_ANNOTATED_CDS"/>
    <property type="molecule type" value="Genomic_DNA"/>
</dbReference>
<reference evidence="2" key="1">
    <citation type="submission" date="2011-05" db="EMBL/GenBank/DDBJ databases">
        <title>Insights into the evolution of the great apes provided by the gorilla genome.</title>
        <authorList>
            <person name="Scally A."/>
        </authorList>
    </citation>
    <scope>NUCLEOTIDE SEQUENCE [LARGE SCALE GENOMIC DNA]</scope>
</reference>
<keyword evidence="2" id="KW-1185">Reference proteome</keyword>
<dbReference type="Ensembl" id="ENSGGOT00000044804.1">
    <property type="protein sequence ID" value="ENSGGOP00000047019.1"/>
    <property type="gene ID" value="ENSGGOG00000003139.3"/>
</dbReference>
<dbReference type="Proteomes" id="UP000001519">
    <property type="component" value="Chromosome 5"/>
</dbReference>
<evidence type="ECO:0000313" key="1">
    <source>
        <dbReference type="Ensembl" id="ENSGGOP00000047019.1"/>
    </source>
</evidence>